<dbReference type="SUPFAM" id="SSF55186">
    <property type="entry name" value="ThrRS/AlaRS common domain"/>
    <property type="match status" value="1"/>
</dbReference>
<dbReference type="Pfam" id="PF00485">
    <property type="entry name" value="PRK"/>
    <property type="match status" value="1"/>
</dbReference>
<gene>
    <name evidence="2" type="ORF">SAMN05421659_107185</name>
</gene>
<evidence type="ECO:0000313" key="2">
    <source>
        <dbReference type="EMBL" id="SEW24678.1"/>
    </source>
</evidence>
<dbReference type="InterPro" id="IPR018163">
    <property type="entry name" value="Thr/Ala-tRNA-synth_IIc_edit"/>
</dbReference>
<keyword evidence="3" id="KW-1185">Reference proteome</keyword>
<dbReference type="InterPro" id="IPR006083">
    <property type="entry name" value="PRK/URK"/>
</dbReference>
<dbReference type="RefSeq" id="WP_092453826.1">
    <property type="nucleotide sequence ID" value="NZ_FOJI01000007.1"/>
</dbReference>
<dbReference type="STRING" id="99656.SAMN05421659_107185"/>
<dbReference type="SMART" id="SM00382">
    <property type="entry name" value="AAA"/>
    <property type="match status" value="1"/>
</dbReference>
<reference evidence="2 3" key="1">
    <citation type="submission" date="2016-10" db="EMBL/GenBank/DDBJ databases">
        <authorList>
            <person name="de Groot N.N."/>
        </authorList>
    </citation>
    <scope>NUCLEOTIDE SEQUENCE [LARGE SCALE GENOMIC DNA]</scope>
    <source>
        <strain evidence="2 3">DSM 9179</strain>
    </source>
</reference>
<dbReference type="GO" id="GO:0016301">
    <property type="term" value="F:kinase activity"/>
    <property type="evidence" value="ECO:0007669"/>
    <property type="project" value="UniProtKB-KW"/>
</dbReference>
<dbReference type="InterPro" id="IPR027417">
    <property type="entry name" value="P-loop_NTPase"/>
</dbReference>
<dbReference type="CDD" id="cd02028">
    <property type="entry name" value="UMPK_like"/>
    <property type="match status" value="1"/>
</dbReference>
<evidence type="ECO:0000259" key="1">
    <source>
        <dbReference type="SMART" id="SM00382"/>
    </source>
</evidence>
<evidence type="ECO:0000313" key="3">
    <source>
        <dbReference type="Proteomes" id="UP000199701"/>
    </source>
</evidence>
<proteinExistence type="predicted"/>
<dbReference type="AlphaFoldDB" id="A0A1I0QCL7"/>
<dbReference type="SUPFAM" id="SSF52540">
    <property type="entry name" value="P-loop containing nucleoside triphosphate hydrolases"/>
    <property type="match status" value="1"/>
</dbReference>
<protein>
    <submittedName>
        <fullName evidence="2">Uridine kinase</fullName>
    </submittedName>
</protein>
<keyword evidence="2" id="KW-0808">Transferase</keyword>
<dbReference type="Gene3D" id="3.40.50.300">
    <property type="entry name" value="P-loop containing nucleotide triphosphate hydrolases"/>
    <property type="match status" value="1"/>
</dbReference>
<accession>A0A1I0QCL7</accession>
<dbReference type="PANTHER" id="PTHR10285">
    <property type="entry name" value="URIDINE KINASE"/>
    <property type="match status" value="1"/>
</dbReference>
<name>A0A1I0QCL7_9FIRM</name>
<dbReference type="Gene3D" id="3.30.980.10">
    <property type="entry name" value="Threonyl-trna Synthetase, Chain A, domain 2"/>
    <property type="match status" value="1"/>
</dbReference>
<feature type="domain" description="AAA+ ATPase" evidence="1">
    <location>
        <begin position="270"/>
        <end position="431"/>
    </location>
</feature>
<dbReference type="InterPro" id="IPR003593">
    <property type="entry name" value="AAA+_ATPase"/>
</dbReference>
<dbReference type="GO" id="GO:0005524">
    <property type="term" value="F:ATP binding"/>
    <property type="evidence" value="ECO:0007669"/>
    <property type="project" value="InterPro"/>
</dbReference>
<dbReference type="Proteomes" id="UP000199701">
    <property type="component" value="Unassembled WGS sequence"/>
</dbReference>
<sequence>MGKTLIELAKENQSLFENQIIVAKADGKLKELREEVSSENIEFISTESRVGSQTYKRSVVLMMLYSIYKISPKDSIEKVSVQYSISKGLYCKINADFDVNLEFIKKLKHMMLETVENDMPINKVTVGTDEAIARFEKHKMYDKVKLFKYRRSSTVNIYDIDGFEDYYYGYMAPSTGILKYFELYLYEEGFVLQLPVRANPTQVPEFKPQNKLFNVLKESTEWADMLDVDTVGALNESISNGGISELMLVQEALQEQKIAEIARTITSMPEKKFVMIAGPSSSGKTTFSHRLSIQLRACGLKPHPIAVDNYFVEREQTPIDENGISNFEDLHAIDIALFNMHMKELLEGRTVEIPTFNFITGKKEYRGDYRKLGKEDILVIEGIHSLNDEMSNALPRESKFKIYISALTQLNVDEHNRVATTDGRLIRRLVRDARTRGASAEKTLSMWESVRRGEELNIFPFQEEADVMFNSALVHELAVLKPYAEPLLFSITKDQPEYQEAKRLLKFLDYFLSCGSENIPNNSILREFVGGGCFNI</sequence>
<organism evidence="2 3">
    <name type="scientific">[Clostridium] fimetarium</name>
    <dbReference type="NCBI Taxonomy" id="99656"/>
    <lineage>
        <taxon>Bacteria</taxon>
        <taxon>Bacillati</taxon>
        <taxon>Bacillota</taxon>
        <taxon>Clostridia</taxon>
        <taxon>Lachnospirales</taxon>
        <taxon>Lachnospiraceae</taxon>
    </lineage>
</organism>
<dbReference type="EMBL" id="FOJI01000007">
    <property type="protein sequence ID" value="SEW24678.1"/>
    <property type="molecule type" value="Genomic_DNA"/>
</dbReference>
<dbReference type="OrthoDB" id="9764644at2"/>
<keyword evidence="2" id="KW-0418">Kinase</keyword>